<dbReference type="GO" id="GO:0032993">
    <property type="term" value="C:protein-DNA complex"/>
    <property type="evidence" value="ECO:0007669"/>
    <property type="project" value="TreeGrafter"/>
</dbReference>
<comment type="caution">
    <text evidence="8">The sequence shown here is derived from an EMBL/GenBank/DDBJ whole genome shotgun (WGS) entry which is preliminary data.</text>
</comment>
<dbReference type="PANTHER" id="PTHR48111:SF1">
    <property type="entry name" value="TWO-COMPONENT RESPONSE REGULATOR ORR33"/>
    <property type="match status" value="1"/>
</dbReference>
<evidence type="ECO:0000256" key="3">
    <source>
        <dbReference type="ARBA" id="ARBA00023015"/>
    </source>
</evidence>
<dbReference type="AlphaFoldDB" id="A0A916N6T0"/>
<dbReference type="GO" id="GO:0000976">
    <property type="term" value="F:transcription cis-regulatory region binding"/>
    <property type="evidence" value="ECO:0007669"/>
    <property type="project" value="TreeGrafter"/>
</dbReference>
<dbReference type="Proteomes" id="UP000680038">
    <property type="component" value="Unassembled WGS sequence"/>
</dbReference>
<dbReference type="InterPro" id="IPR001789">
    <property type="entry name" value="Sig_transdc_resp-reg_receiver"/>
</dbReference>
<dbReference type="SUPFAM" id="SSF52172">
    <property type="entry name" value="CheY-like"/>
    <property type="match status" value="1"/>
</dbReference>
<evidence type="ECO:0000256" key="2">
    <source>
        <dbReference type="ARBA" id="ARBA00023012"/>
    </source>
</evidence>
<feature type="domain" description="Response regulatory" evidence="7">
    <location>
        <begin position="8"/>
        <end position="123"/>
    </location>
</feature>
<organism evidence="8 9">
    <name type="scientific">Dyadobacter helix</name>
    <dbReference type="NCBI Taxonomy" id="2822344"/>
    <lineage>
        <taxon>Bacteria</taxon>
        <taxon>Pseudomonadati</taxon>
        <taxon>Bacteroidota</taxon>
        <taxon>Cytophagia</taxon>
        <taxon>Cytophagales</taxon>
        <taxon>Spirosomataceae</taxon>
        <taxon>Dyadobacter</taxon>
    </lineage>
</organism>
<dbReference type="GO" id="GO:0005829">
    <property type="term" value="C:cytosol"/>
    <property type="evidence" value="ECO:0007669"/>
    <property type="project" value="TreeGrafter"/>
</dbReference>
<dbReference type="RefSeq" id="WP_215241162.1">
    <property type="nucleotide sequence ID" value="NZ_CAJRAF010000002.1"/>
</dbReference>
<dbReference type="PANTHER" id="PTHR48111">
    <property type="entry name" value="REGULATOR OF RPOS"/>
    <property type="match status" value="1"/>
</dbReference>
<keyword evidence="2" id="KW-0902">Two-component regulatory system</keyword>
<evidence type="ECO:0000256" key="1">
    <source>
        <dbReference type="ARBA" id="ARBA00022553"/>
    </source>
</evidence>
<dbReference type="Pfam" id="PF00072">
    <property type="entry name" value="Response_reg"/>
    <property type="match status" value="1"/>
</dbReference>
<dbReference type="GO" id="GO:0000156">
    <property type="term" value="F:phosphorelay response regulator activity"/>
    <property type="evidence" value="ECO:0007669"/>
    <property type="project" value="TreeGrafter"/>
</dbReference>
<keyword evidence="1 6" id="KW-0597">Phosphoprotein</keyword>
<keyword evidence="4" id="KW-0238">DNA-binding</keyword>
<evidence type="ECO:0000256" key="4">
    <source>
        <dbReference type="ARBA" id="ARBA00023125"/>
    </source>
</evidence>
<sequence>MNSSNALRILVVEDDELTAWAIEEALIAAGYNVCSKARDYETAIRVRKQESPDLALIDIRLNGQLDGIALAKELTDIEWIPLIYLTANTEMETYNRARKTSPAAFLHKPFRPRELSMQIDLALDNFYKWRIPAGKRPPEDVFVWHDKAYVRVNTGQIMLINASGGYSELILTNEEFARIAPGSVHQGVLLSVPFKNVLFYLNDNFYRASRSICINLKHVDRVESDRVFLGQHEVLLPVGKHKELLERLPVIRSRR</sequence>
<keyword evidence="9" id="KW-1185">Reference proteome</keyword>
<evidence type="ECO:0000256" key="5">
    <source>
        <dbReference type="ARBA" id="ARBA00023163"/>
    </source>
</evidence>
<dbReference type="InterPro" id="IPR039420">
    <property type="entry name" value="WalR-like"/>
</dbReference>
<dbReference type="SMART" id="SM00448">
    <property type="entry name" value="REC"/>
    <property type="match status" value="1"/>
</dbReference>
<dbReference type="PROSITE" id="PS50110">
    <property type="entry name" value="RESPONSE_REGULATORY"/>
    <property type="match status" value="1"/>
</dbReference>
<dbReference type="Gene3D" id="2.40.50.1020">
    <property type="entry name" value="LytTr DNA-binding domain"/>
    <property type="match status" value="1"/>
</dbReference>
<dbReference type="GO" id="GO:0006355">
    <property type="term" value="P:regulation of DNA-templated transcription"/>
    <property type="evidence" value="ECO:0007669"/>
    <property type="project" value="TreeGrafter"/>
</dbReference>
<dbReference type="InterPro" id="IPR011006">
    <property type="entry name" value="CheY-like_superfamily"/>
</dbReference>
<name>A0A916N6T0_9BACT</name>
<dbReference type="SMART" id="SM00850">
    <property type="entry name" value="LytTR"/>
    <property type="match status" value="1"/>
</dbReference>
<proteinExistence type="predicted"/>
<protein>
    <recommendedName>
        <fullName evidence="7">Response regulatory domain-containing protein</fullName>
    </recommendedName>
</protein>
<dbReference type="InterPro" id="IPR007492">
    <property type="entry name" value="LytTR_DNA-bd_dom"/>
</dbReference>
<dbReference type="EMBL" id="CAJRAF010000002">
    <property type="protein sequence ID" value="CAG5011129.1"/>
    <property type="molecule type" value="Genomic_DNA"/>
</dbReference>
<evidence type="ECO:0000256" key="6">
    <source>
        <dbReference type="PROSITE-ProRule" id="PRU00169"/>
    </source>
</evidence>
<accession>A0A916N6T0</accession>
<dbReference type="CDD" id="cd17534">
    <property type="entry name" value="REC_DC-like"/>
    <property type="match status" value="1"/>
</dbReference>
<evidence type="ECO:0000259" key="7">
    <source>
        <dbReference type="PROSITE" id="PS50110"/>
    </source>
</evidence>
<reference evidence="8" key="1">
    <citation type="submission" date="2021-04" db="EMBL/GenBank/DDBJ databases">
        <authorList>
            <person name="Rodrigo-Torres L."/>
            <person name="Arahal R. D."/>
            <person name="Lucena T."/>
        </authorList>
    </citation>
    <scope>NUCLEOTIDE SEQUENCE</scope>
    <source>
        <strain evidence="8">CECT 9275</strain>
    </source>
</reference>
<keyword evidence="3" id="KW-0805">Transcription regulation</keyword>
<gene>
    <name evidence="8" type="ORF">DYBT9275_04887</name>
</gene>
<evidence type="ECO:0000313" key="9">
    <source>
        <dbReference type="Proteomes" id="UP000680038"/>
    </source>
</evidence>
<evidence type="ECO:0000313" key="8">
    <source>
        <dbReference type="EMBL" id="CAG5011129.1"/>
    </source>
</evidence>
<feature type="modified residue" description="4-aspartylphosphate" evidence="6">
    <location>
        <position position="58"/>
    </location>
</feature>
<dbReference type="Gene3D" id="3.40.50.2300">
    <property type="match status" value="1"/>
</dbReference>
<keyword evidence="5" id="KW-0804">Transcription</keyword>